<feature type="active site" description="Proton donor" evidence="14">
    <location>
        <position position="331"/>
    </location>
</feature>
<comment type="caution">
    <text evidence="16">The sequence shown here is derived from an EMBL/GenBank/DDBJ whole genome shotgun (WGS) entry which is preliminary data.</text>
</comment>
<dbReference type="GO" id="GO:0006450">
    <property type="term" value="P:regulation of translational fidelity"/>
    <property type="evidence" value="ECO:0007669"/>
    <property type="project" value="TreeGrafter"/>
</dbReference>
<evidence type="ECO:0000313" key="17">
    <source>
        <dbReference type="Proteomes" id="UP000320781"/>
    </source>
</evidence>
<evidence type="ECO:0000256" key="11">
    <source>
        <dbReference type="ARBA" id="ARBA00022840"/>
    </source>
</evidence>
<dbReference type="GO" id="GO:0061710">
    <property type="term" value="F:L-threonylcarbamoyladenylate synthase"/>
    <property type="evidence" value="ECO:0007669"/>
    <property type="project" value="UniProtKB-EC"/>
</dbReference>
<evidence type="ECO:0000256" key="9">
    <source>
        <dbReference type="ARBA" id="ARBA00022741"/>
    </source>
</evidence>
<sequence length="361" mass="40095">MKTIRISPTCPEEDKIEEGIRVIKNGGLVAFPTDTVYGLGVDAERSDAVERLYQLKKRPREKPLILFLAKKEEIVDFAEIVPLLAQRLMNRFWPGPLTLIFKASEISPPTLTSDEREVAIRIPSHPIPQKLIEKNKILLATTSANFSGEPNPLRANEINIHLAEGIDLLLDGGEALLGEESTVVRATSSQIELIRDGWLPREVIDEEGEAKGDILFVCTGNTCRSLMAEALLGKLWPAGERDKVKIHSAGIAALEGSPPGKMTLEVLRKKGVDSYSHRSSRLEREALRMADLVLVMEKEHKRAILGIHPPARGKVFLLKEFARGLKEEIPDPVGGSQESYRKCLKEIEESIEGIIRKLGLE</sequence>
<dbReference type="Proteomes" id="UP000320781">
    <property type="component" value="Unassembled WGS sequence"/>
</dbReference>
<dbReference type="PRINTS" id="PR00719">
    <property type="entry name" value="LMWPTPASE"/>
</dbReference>
<dbReference type="InterPro" id="IPR036196">
    <property type="entry name" value="Ptyr_pPase_sf"/>
</dbReference>
<name>A0A523QMX5_UNCAE</name>
<dbReference type="Gene3D" id="3.40.50.2300">
    <property type="match status" value="1"/>
</dbReference>
<keyword evidence="6" id="KW-0808">Transferase</keyword>
<dbReference type="InterPro" id="IPR050156">
    <property type="entry name" value="TC-AMP_synthase_SUA5"/>
</dbReference>
<feature type="domain" description="YrdC-like" evidence="15">
    <location>
        <begin position="13"/>
        <end position="199"/>
    </location>
</feature>
<feature type="active site" evidence="14">
    <location>
        <position position="224"/>
    </location>
</feature>
<dbReference type="PANTHER" id="PTHR17490">
    <property type="entry name" value="SUA5"/>
    <property type="match status" value="1"/>
</dbReference>
<dbReference type="PROSITE" id="PS51163">
    <property type="entry name" value="YRDC"/>
    <property type="match status" value="1"/>
</dbReference>
<gene>
    <name evidence="16" type="ORF">E3J95_00085</name>
</gene>
<evidence type="ECO:0000313" key="16">
    <source>
        <dbReference type="EMBL" id="TES87176.1"/>
    </source>
</evidence>
<dbReference type="CDD" id="cd16344">
    <property type="entry name" value="LMWPAP"/>
    <property type="match status" value="1"/>
</dbReference>
<feature type="active site" description="Nucleophile" evidence="14">
    <location>
        <position position="218"/>
    </location>
</feature>
<dbReference type="Pfam" id="PF01451">
    <property type="entry name" value="LMWPc"/>
    <property type="match status" value="1"/>
</dbReference>
<keyword evidence="8" id="KW-0548">Nucleotidyltransferase</keyword>
<dbReference type="InterPro" id="IPR017945">
    <property type="entry name" value="DHBP_synth_RibB-like_a/b_dom"/>
</dbReference>
<evidence type="ECO:0000256" key="6">
    <source>
        <dbReference type="ARBA" id="ARBA00022679"/>
    </source>
</evidence>
<dbReference type="InterPro" id="IPR023485">
    <property type="entry name" value="Ptyr_pPase"/>
</dbReference>
<dbReference type="InterPro" id="IPR006070">
    <property type="entry name" value="Sua5-like_dom"/>
</dbReference>
<evidence type="ECO:0000259" key="15">
    <source>
        <dbReference type="PROSITE" id="PS51163"/>
    </source>
</evidence>
<dbReference type="EC" id="2.7.7.87" evidence="4"/>
<dbReference type="Gene3D" id="3.90.870.10">
    <property type="entry name" value="DHBP synthase"/>
    <property type="match status" value="1"/>
</dbReference>
<dbReference type="GO" id="GO:0005737">
    <property type="term" value="C:cytoplasm"/>
    <property type="evidence" value="ECO:0007669"/>
    <property type="project" value="UniProtKB-SubCell"/>
</dbReference>
<dbReference type="SUPFAM" id="SSF55821">
    <property type="entry name" value="YrdC/RibB"/>
    <property type="match status" value="1"/>
</dbReference>
<dbReference type="PANTHER" id="PTHR17490:SF16">
    <property type="entry name" value="THREONYLCARBAMOYL-AMP SYNTHASE"/>
    <property type="match status" value="1"/>
</dbReference>
<comment type="similarity">
    <text evidence="3">Belongs to the low molecular weight phosphotyrosine protein phosphatase family.</text>
</comment>
<dbReference type="GO" id="GO:0008033">
    <property type="term" value="P:tRNA processing"/>
    <property type="evidence" value="ECO:0007669"/>
    <property type="project" value="UniProtKB-KW"/>
</dbReference>
<dbReference type="NCBIfam" id="TIGR00057">
    <property type="entry name" value="L-threonylcarbamoyladenylate synthase"/>
    <property type="match status" value="1"/>
</dbReference>
<evidence type="ECO:0000256" key="7">
    <source>
        <dbReference type="ARBA" id="ARBA00022694"/>
    </source>
</evidence>
<dbReference type="SMART" id="SM00226">
    <property type="entry name" value="LMWPc"/>
    <property type="match status" value="1"/>
</dbReference>
<dbReference type="GO" id="GO:0003725">
    <property type="term" value="F:double-stranded RNA binding"/>
    <property type="evidence" value="ECO:0007669"/>
    <property type="project" value="InterPro"/>
</dbReference>
<dbReference type="GO" id="GO:0004725">
    <property type="term" value="F:protein tyrosine phosphatase activity"/>
    <property type="evidence" value="ECO:0007669"/>
    <property type="project" value="InterPro"/>
</dbReference>
<evidence type="ECO:0000256" key="12">
    <source>
        <dbReference type="ARBA" id="ARBA00029774"/>
    </source>
</evidence>
<evidence type="ECO:0000256" key="1">
    <source>
        <dbReference type="ARBA" id="ARBA00004496"/>
    </source>
</evidence>
<dbReference type="GO" id="GO:0005524">
    <property type="term" value="F:ATP binding"/>
    <property type="evidence" value="ECO:0007669"/>
    <property type="project" value="UniProtKB-KW"/>
</dbReference>
<comment type="subcellular location">
    <subcellularLocation>
        <location evidence="1">Cytoplasm</location>
    </subcellularLocation>
</comment>
<accession>A0A523QMX5</accession>
<reference evidence="16 17" key="1">
    <citation type="submission" date="2019-03" db="EMBL/GenBank/DDBJ databases">
        <title>Metabolic potential of uncultured bacteria and archaea associated with petroleum seepage in deep-sea sediments.</title>
        <authorList>
            <person name="Dong X."/>
            <person name="Hubert C."/>
        </authorList>
    </citation>
    <scope>NUCLEOTIDE SEQUENCE [LARGE SCALE GENOMIC DNA]</scope>
    <source>
        <strain evidence="16">E44_bin92</strain>
    </source>
</reference>
<dbReference type="Pfam" id="PF01300">
    <property type="entry name" value="Sua5_yciO_yrdC"/>
    <property type="match status" value="1"/>
</dbReference>
<keyword evidence="9" id="KW-0547">Nucleotide-binding</keyword>
<dbReference type="SUPFAM" id="SSF52788">
    <property type="entry name" value="Phosphotyrosine protein phosphatases I"/>
    <property type="match status" value="1"/>
</dbReference>
<evidence type="ECO:0000256" key="2">
    <source>
        <dbReference type="ARBA" id="ARBA00007663"/>
    </source>
</evidence>
<evidence type="ECO:0000256" key="4">
    <source>
        <dbReference type="ARBA" id="ARBA00012584"/>
    </source>
</evidence>
<dbReference type="GO" id="GO:0000049">
    <property type="term" value="F:tRNA binding"/>
    <property type="evidence" value="ECO:0007669"/>
    <property type="project" value="TreeGrafter"/>
</dbReference>
<dbReference type="EMBL" id="SOKU01000003">
    <property type="protein sequence ID" value="TES87176.1"/>
    <property type="molecule type" value="Genomic_DNA"/>
</dbReference>
<keyword evidence="11" id="KW-0067">ATP-binding</keyword>
<comment type="catalytic activity">
    <reaction evidence="13">
        <text>L-threonine + hydrogencarbonate + ATP = L-threonylcarbamoyladenylate + diphosphate + H2O</text>
        <dbReference type="Rhea" id="RHEA:36407"/>
        <dbReference type="ChEBI" id="CHEBI:15377"/>
        <dbReference type="ChEBI" id="CHEBI:17544"/>
        <dbReference type="ChEBI" id="CHEBI:30616"/>
        <dbReference type="ChEBI" id="CHEBI:33019"/>
        <dbReference type="ChEBI" id="CHEBI:57926"/>
        <dbReference type="ChEBI" id="CHEBI:73682"/>
        <dbReference type="EC" id="2.7.7.87"/>
    </reaction>
</comment>
<evidence type="ECO:0000256" key="5">
    <source>
        <dbReference type="ARBA" id="ARBA00022490"/>
    </source>
</evidence>
<evidence type="ECO:0000256" key="8">
    <source>
        <dbReference type="ARBA" id="ARBA00022695"/>
    </source>
</evidence>
<evidence type="ECO:0000256" key="10">
    <source>
        <dbReference type="ARBA" id="ARBA00022801"/>
    </source>
</evidence>
<evidence type="ECO:0000256" key="13">
    <source>
        <dbReference type="ARBA" id="ARBA00048366"/>
    </source>
</evidence>
<dbReference type="AlphaFoldDB" id="A0A523QMX5"/>
<keyword evidence="5" id="KW-0963">Cytoplasm</keyword>
<evidence type="ECO:0000256" key="14">
    <source>
        <dbReference type="PIRSR" id="PIRSR617867-1"/>
    </source>
</evidence>
<comment type="similarity">
    <text evidence="2">Belongs to the SUA5 family.</text>
</comment>
<evidence type="ECO:0000256" key="3">
    <source>
        <dbReference type="ARBA" id="ARBA00011063"/>
    </source>
</evidence>
<protein>
    <recommendedName>
        <fullName evidence="12">L-threonylcarbamoyladenylate synthase</fullName>
        <ecNumber evidence="4">2.7.7.87</ecNumber>
    </recommendedName>
    <alternativeName>
        <fullName evidence="12">L-threonylcarbamoyladenylate synthase</fullName>
    </alternativeName>
</protein>
<keyword evidence="7" id="KW-0819">tRNA processing</keyword>
<dbReference type="InterPro" id="IPR017867">
    <property type="entry name" value="Tyr_phospatase_low_mol_wt"/>
</dbReference>
<organism evidence="16 17">
    <name type="scientific">Aerophobetes bacterium</name>
    <dbReference type="NCBI Taxonomy" id="2030807"/>
    <lineage>
        <taxon>Bacteria</taxon>
        <taxon>Candidatus Aerophobota</taxon>
    </lineage>
</organism>
<proteinExistence type="inferred from homology"/>
<keyword evidence="10" id="KW-0378">Hydrolase</keyword>